<protein>
    <recommendedName>
        <fullName evidence="4">O-antigen ligase domain-containing protein</fullName>
    </recommendedName>
</protein>
<gene>
    <name evidence="2" type="ORF">NVS89_02500</name>
</gene>
<evidence type="ECO:0000256" key="1">
    <source>
        <dbReference type="SAM" id="Phobius"/>
    </source>
</evidence>
<feature type="transmembrane region" description="Helical" evidence="1">
    <location>
        <begin position="220"/>
        <end position="238"/>
    </location>
</feature>
<feature type="transmembrane region" description="Helical" evidence="1">
    <location>
        <begin position="132"/>
        <end position="150"/>
    </location>
</feature>
<feature type="transmembrane region" description="Helical" evidence="1">
    <location>
        <begin position="157"/>
        <end position="178"/>
    </location>
</feature>
<feature type="transmembrane region" description="Helical" evidence="1">
    <location>
        <begin position="84"/>
        <end position="106"/>
    </location>
</feature>
<evidence type="ECO:0000313" key="3">
    <source>
        <dbReference type="Proteomes" id="UP001151088"/>
    </source>
</evidence>
<keyword evidence="3" id="KW-1185">Reference proteome</keyword>
<feature type="transmembrane region" description="Helical" evidence="1">
    <location>
        <begin position="370"/>
        <end position="394"/>
    </location>
</feature>
<evidence type="ECO:0000313" key="2">
    <source>
        <dbReference type="EMBL" id="MCS0493951.1"/>
    </source>
</evidence>
<keyword evidence="1" id="KW-1133">Transmembrane helix</keyword>
<name>A0A9X2PBQ2_9HYPH</name>
<dbReference type="Proteomes" id="UP001151088">
    <property type="component" value="Unassembled WGS sequence"/>
</dbReference>
<organism evidence="2 3">
    <name type="scientific">Ancylobacter mangrovi</name>
    <dbReference type="NCBI Taxonomy" id="2972472"/>
    <lineage>
        <taxon>Bacteria</taxon>
        <taxon>Pseudomonadati</taxon>
        <taxon>Pseudomonadota</taxon>
        <taxon>Alphaproteobacteria</taxon>
        <taxon>Hyphomicrobiales</taxon>
        <taxon>Xanthobacteraceae</taxon>
        <taxon>Ancylobacter</taxon>
    </lineage>
</organism>
<dbReference type="AlphaFoldDB" id="A0A9X2PBQ2"/>
<proteinExistence type="predicted"/>
<feature type="transmembrane region" description="Helical" evidence="1">
    <location>
        <begin position="245"/>
        <end position="263"/>
    </location>
</feature>
<reference evidence="2" key="1">
    <citation type="submission" date="2022-08" db="EMBL/GenBank/DDBJ databases">
        <authorList>
            <person name="Li F."/>
        </authorList>
    </citation>
    <scope>NUCLEOTIDE SEQUENCE</scope>
    <source>
        <strain evidence="2">MQZ15Z-1</strain>
    </source>
</reference>
<keyword evidence="1" id="KW-0472">Membrane</keyword>
<sequence>MIPSPTGLLVCLALLLIGRAMGSPVLVGLMMSLAFGSTAFAVLPSLGGSSPLIYTLFALILVVRVVCRRDGLNDFAAELVRHRACLLVLLLIVYVAGTAVILPRLFQGDVGMFDLRQSGGLEVPLAPSTGNITQSGYFVLGGLTCLLLCIELRRPGALAAMELGFVAWVGMNVGLGLLDLLGKLAGAGDVLLPIRTASYALLTDDISVGFYRIAGGHSEASAFATALFPGLVFIMTYWRITQGRLAFALMLLSLGMLMLSTSSTGYACLGAYMLWLAISASLFPFRGGPRRSDLILAGVILVGVTVCLGIYLLDDSAFSSVRRLLEEALLNKSQSSSAQERGYANDRSIQVFFETGGIGIGMGSSRASNWLIAMLSQTGIIGTTLLLVLAGLFLRPPPRPAGGDTSALALHESARAAGLWMLVPAIISSGNADPGILFFICLATVLSCRDALAAAPPGLARRSGRLPVVPVGRIANAPH</sequence>
<dbReference type="EMBL" id="JANTHZ010000001">
    <property type="protein sequence ID" value="MCS0493951.1"/>
    <property type="molecule type" value="Genomic_DNA"/>
</dbReference>
<feature type="transmembrane region" description="Helical" evidence="1">
    <location>
        <begin position="38"/>
        <end position="63"/>
    </location>
</feature>
<dbReference type="RefSeq" id="WP_258730898.1">
    <property type="nucleotide sequence ID" value="NZ_JANTHZ010000001.1"/>
</dbReference>
<comment type="caution">
    <text evidence="2">The sequence shown here is derived from an EMBL/GenBank/DDBJ whole genome shotgun (WGS) entry which is preliminary data.</text>
</comment>
<feature type="transmembrane region" description="Helical" evidence="1">
    <location>
        <begin position="294"/>
        <end position="313"/>
    </location>
</feature>
<evidence type="ECO:0008006" key="4">
    <source>
        <dbReference type="Google" id="ProtNLM"/>
    </source>
</evidence>
<accession>A0A9X2PBQ2</accession>
<keyword evidence="1" id="KW-0812">Transmembrane</keyword>